<keyword evidence="2" id="KW-1133">Transmembrane helix</keyword>
<evidence type="ECO:0000256" key="1">
    <source>
        <dbReference type="ARBA" id="ARBA00038048"/>
    </source>
</evidence>
<organism evidence="4 5">
    <name type="scientific">Pristionchus mayeri</name>
    <dbReference type="NCBI Taxonomy" id="1317129"/>
    <lineage>
        <taxon>Eukaryota</taxon>
        <taxon>Metazoa</taxon>
        <taxon>Ecdysozoa</taxon>
        <taxon>Nematoda</taxon>
        <taxon>Chromadorea</taxon>
        <taxon>Rhabditida</taxon>
        <taxon>Rhabditina</taxon>
        <taxon>Diplogasteromorpha</taxon>
        <taxon>Diplogasteroidea</taxon>
        <taxon>Neodiplogasteridae</taxon>
        <taxon>Pristionchus</taxon>
    </lineage>
</organism>
<keyword evidence="5" id="KW-1185">Reference proteome</keyword>
<dbReference type="GO" id="GO:0009247">
    <property type="term" value="P:glycolipid biosynthetic process"/>
    <property type="evidence" value="ECO:0007669"/>
    <property type="project" value="TreeGrafter"/>
</dbReference>
<name>A0AAN5DEU2_9BILA</name>
<dbReference type="Pfam" id="PF03435">
    <property type="entry name" value="Sacchrp_dh_NADP"/>
    <property type="match status" value="1"/>
</dbReference>
<dbReference type="GO" id="GO:0005886">
    <property type="term" value="C:plasma membrane"/>
    <property type="evidence" value="ECO:0007669"/>
    <property type="project" value="TreeGrafter"/>
</dbReference>
<dbReference type="Proteomes" id="UP001328107">
    <property type="component" value="Unassembled WGS sequence"/>
</dbReference>
<feature type="domain" description="Saccharopine dehydrogenase NADP binding" evidence="3">
    <location>
        <begin position="7"/>
        <end position="141"/>
    </location>
</feature>
<evidence type="ECO:0000259" key="3">
    <source>
        <dbReference type="Pfam" id="PF03435"/>
    </source>
</evidence>
<dbReference type="SUPFAM" id="SSF51735">
    <property type="entry name" value="NAD(P)-binding Rossmann-fold domains"/>
    <property type="match status" value="1"/>
</dbReference>
<comment type="caution">
    <text evidence="4">The sequence shown here is derived from an EMBL/GenBank/DDBJ whole genome shotgun (WGS) entry which is preliminary data.</text>
</comment>
<dbReference type="InterPro" id="IPR036291">
    <property type="entry name" value="NAD(P)-bd_dom_sf"/>
</dbReference>
<dbReference type="PANTHER" id="PTHR12286">
    <property type="entry name" value="SACCHAROPINE DEHYDROGENASE-LIKE OXIDOREDUCTASE"/>
    <property type="match status" value="1"/>
</dbReference>
<dbReference type="GO" id="GO:0005811">
    <property type="term" value="C:lipid droplet"/>
    <property type="evidence" value="ECO:0007669"/>
    <property type="project" value="TreeGrafter"/>
</dbReference>
<evidence type="ECO:0000313" key="5">
    <source>
        <dbReference type="Proteomes" id="UP001328107"/>
    </source>
</evidence>
<accession>A0AAN5DEU2</accession>
<protein>
    <recommendedName>
        <fullName evidence="3">Saccharopine dehydrogenase NADP binding domain-containing protein</fullName>
    </recommendedName>
</protein>
<dbReference type="InterPro" id="IPR005097">
    <property type="entry name" value="Sacchrp_dh_NADP-bd"/>
</dbReference>
<gene>
    <name evidence="4" type="ORF">PMAYCL1PPCAC_31595</name>
</gene>
<dbReference type="GO" id="GO:0005739">
    <property type="term" value="C:mitochondrion"/>
    <property type="evidence" value="ECO:0007669"/>
    <property type="project" value="TreeGrafter"/>
</dbReference>
<keyword evidence="2" id="KW-0472">Membrane</keyword>
<comment type="similarity">
    <text evidence="1">Belongs to the saccharopine dehydrogenase family.</text>
</comment>
<keyword evidence="2" id="KW-0812">Transmembrane</keyword>
<proteinExistence type="inferred from homology"/>
<dbReference type="InterPro" id="IPR051276">
    <property type="entry name" value="Saccharopine_DH-like_oxidrdct"/>
</dbReference>
<sequence length="431" mass="47155">MSARYDIVVYGATGFTGVYVVKVLATAAIFKGKSIAVAGRSEEKLRGVLEDVFQETGNDVVRKYPIIVADSSKDESLNNMARQARVIINTVGPYILHGEAVVRAAVNNGASHVDISGEPAFLERMEQRYGKMAKDKGVYIVGACGFDSIPSDLGTDFLKRHFDGTLAWVETCFRLNRGPAGYSVNIGTMESIMLGVKSIREGGVAALHQSVMPDPLPKANFKPPCRCPFTKIREPALNAWALPFPGADKAIIERSQYYDYHANGKRPILIYTYFTFGSLFKSGLLAIWLGIFGFFSLFGPTKRFISAHPEGCSFGLFKKSGPITQQIKEASFDYYFFGTGWPSGEIPDKSRPTKKVAARCHGPDPGYTFTSASISCAALALLNDRENLPRGGGVFTTASAFRGTRIYEYLRTLGVSFEIISSDKREGSQLV</sequence>
<feature type="transmembrane region" description="Helical" evidence="2">
    <location>
        <begin position="270"/>
        <end position="298"/>
    </location>
</feature>
<reference evidence="5" key="1">
    <citation type="submission" date="2022-10" db="EMBL/GenBank/DDBJ databases">
        <title>Genome assembly of Pristionchus species.</title>
        <authorList>
            <person name="Yoshida K."/>
            <person name="Sommer R.J."/>
        </authorList>
    </citation>
    <scope>NUCLEOTIDE SEQUENCE [LARGE SCALE GENOMIC DNA]</scope>
    <source>
        <strain evidence="5">RS5460</strain>
    </source>
</reference>
<evidence type="ECO:0000313" key="4">
    <source>
        <dbReference type="EMBL" id="GMR61400.1"/>
    </source>
</evidence>
<dbReference type="PANTHER" id="PTHR12286:SF5">
    <property type="entry name" value="SACCHAROPINE DEHYDROGENASE-LIKE OXIDOREDUCTASE"/>
    <property type="match status" value="1"/>
</dbReference>
<evidence type="ECO:0000256" key="2">
    <source>
        <dbReference type="SAM" id="Phobius"/>
    </source>
</evidence>
<dbReference type="EMBL" id="BTRK01000006">
    <property type="protein sequence ID" value="GMR61400.1"/>
    <property type="molecule type" value="Genomic_DNA"/>
</dbReference>
<dbReference type="AlphaFoldDB" id="A0AAN5DEU2"/>
<dbReference type="FunFam" id="3.40.50.720:FF:000178">
    <property type="entry name" value="Saccharopine dehydrogenase-like oxidoreductase"/>
    <property type="match status" value="1"/>
</dbReference>
<dbReference type="Gene3D" id="3.40.50.720">
    <property type="entry name" value="NAD(P)-binding Rossmann-like Domain"/>
    <property type="match status" value="1"/>
</dbReference>